<dbReference type="InterPro" id="IPR029063">
    <property type="entry name" value="SAM-dependent_MTases_sf"/>
</dbReference>
<proteinExistence type="predicted"/>
<dbReference type="InterPro" id="IPR000780">
    <property type="entry name" value="CheR_MeTrfase"/>
</dbReference>
<comment type="caution">
    <text evidence="8">The sequence shown here is derived from an EMBL/GenBank/DDBJ whole genome shotgun (WGS) entry which is preliminary data.</text>
</comment>
<accession>A0A6N8DJW1</accession>
<feature type="binding site" evidence="6">
    <location>
        <position position="82"/>
    </location>
    <ligand>
        <name>S-adenosyl-L-methionine</name>
        <dbReference type="ChEBI" id="CHEBI:59789"/>
    </ligand>
</feature>
<feature type="binding site" evidence="6">
    <location>
        <position position="88"/>
    </location>
    <ligand>
        <name>S-adenosyl-L-methionine</name>
        <dbReference type="ChEBI" id="CHEBI:59789"/>
    </ligand>
</feature>
<evidence type="ECO:0000313" key="8">
    <source>
        <dbReference type="EMBL" id="MTV29795.1"/>
    </source>
</evidence>
<feature type="domain" description="CheR-type methyltransferase" evidence="7">
    <location>
        <begin position="5"/>
        <end position="285"/>
    </location>
</feature>
<name>A0A6N8DJW1_RHOAC</name>
<organism evidence="8 9">
    <name type="scientific">Rhodoblastus acidophilus</name>
    <name type="common">Rhodopseudomonas acidophila</name>
    <dbReference type="NCBI Taxonomy" id="1074"/>
    <lineage>
        <taxon>Bacteria</taxon>
        <taxon>Pseudomonadati</taxon>
        <taxon>Pseudomonadota</taxon>
        <taxon>Alphaproteobacteria</taxon>
        <taxon>Hyphomicrobiales</taxon>
        <taxon>Rhodoblastaceae</taxon>
        <taxon>Rhodoblastus</taxon>
    </lineage>
</organism>
<evidence type="ECO:0000256" key="3">
    <source>
        <dbReference type="ARBA" id="ARBA00022679"/>
    </source>
</evidence>
<gene>
    <name evidence="8" type="ORF">GJ654_02165</name>
</gene>
<dbReference type="Proteomes" id="UP000439113">
    <property type="component" value="Unassembled WGS sequence"/>
</dbReference>
<evidence type="ECO:0000256" key="1">
    <source>
        <dbReference type="ARBA" id="ARBA00001541"/>
    </source>
</evidence>
<dbReference type="EC" id="2.1.1.80" evidence="5"/>
<evidence type="ECO:0000256" key="4">
    <source>
        <dbReference type="ARBA" id="ARBA00022691"/>
    </source>
</evidence>
<sequence length="287" mass="33517">MPQRKVSEIARITQQDFEKFYEFFYRKTGIVFTDKKAYFVERRLLERMQATGSETFRDYFSTVRFQASGEEWQQLVNTMTVNETYFLREEYQFDAMVEGMLPEITRNRPTGSAVRIWSTPCSTGEEPYSIAIHLLENWKRADDFAIEIHASDIDTRVVAQARRGVYGPRSLQRLSTALRSKYFTALDDDQFRIREELRDSIDFDVANIVDPANMTRFRGMDVIFCRNLLIYFDDVSRRESVELLYECLNPGGFICLGHSESMTRISSLFRPRKFAETIVYQKAGSGA</sequence>
<evidence type="ECO:0000256" key="5">
    <source>
        <dbReference type="PIRNR" id="PIRNR000410"/>
    </source>
</evidence>
<dbReference type="Pfam" id="PF03705">
    <property type="entry name" value="CheR_N"/>
    <property type="match status" value="1"/>
</dbReference>
<dbReference type="PIRSF" id="PIRSF000410">
    <property type="entry name" value="CheR"/>
    <property type="match status" value="1"/>
</dbReference>
<evidence type="ECO:0000256" key="6">
    <source>
        <dbReference type="PIRSR" id="PIRSR000410-1"/>
    </source>
</evidence>
<feature type="binding site" evidence="6">
    <location>
        <position position="84"/>
    </location>
    <ligand>
        <name>S-adenosyl-L-methionine</name>
        <dbReference type="ChEBI" id="CHEBI:59789"/>
    </ligand>
</feature>
<feature type="binding site" evidence="6">
    <location>
        <position position="152"/>
    </location>
    <ligand>
        <name>S-adenosyl-L-methionine</name>
        <dbReference type="ChEBI" id="CHEBI:59789"/>
    </ligand>
</feature>
<dbReference type="Gene3D" id="3.40.50.150">
    <property type="entry name" value="Vaccinia Virus protein VP39"/>
    <property type="match status" value="1"/>
</dbReference>
<dbReference type="GO" id="GO:0032259">
    <property type="term" value="P:methylation"/>
    <property type="evidence" value="ECO:0007669"/>
    <property type="project" value="UniProtKB-KW"/>
</dbReference>
<dbReference type="EMBL" id="WNKS01000001">
    <property type="protein sequence ID" value="MTV29795.1"/>
    <property type="molecule type" value="Genomic_DNA"/>
</dbReference>
<protein>
    <recommendedName>
        <fullName evidence="5">Chemotaxis protein methyltransferase</fullName>
        <ecNumber evidence="5">2.1.1.80</ecNumber>
    </recommendedName>
</protein>
<keyword evidence="4 5" id="KW-0949">S-adenosyl-L-methionine</keyword>
<keyword evidence="3 5" id="KW-0808">Transferase</keyword>
<dbReference type="InterPro" id="IPR036804">
    <property type="entry name" value="CheR_N_sf"/>
</dbReference>
<dbReference type="PROSITE" id="PS50123">
    <property type="entry name" value="CHER"/>
    <property type="match status" value="1"/>
</dbReference>
<dbReference type="AlphaFoldDB" id="A0A6N8DJW1"/>
<dbReference type="PANTHER" id="PTHR24422">
    <property type="entry name" value="CHEMOTAXIS PROTEIN METHYLTRANSFERASE"/>
    <property type="match status" value="1"/>
</dbReference>
<comment type="function">
    <text evidence="5">Methylation of the membrane-bound methyl-accepting chemotaxis proteins (MCP) to form gamma-glutamyl methyl ester residues in MCP.</text>
</comment>
<evidence type="ECO:0000259" key="7">
    <source>
        <dbReference type="PROSITE" id="PS50123"/>
    </source>
</evidence>
<dbReference type="PRINTS" id="PR00996">
    <property type="entry name" value="CHERMTFRASE"/>
</dbReference>
<evidence type="ECO:0000313" key="9">
    <source>
        <dbReference type="Proteomes" id="UP000439113"/>
    </source>
</evidence>
<dbReference type="SUPFAM" id="SSF53335">
    <property type="entry name" value="S-adenosyl-L-methionine-dependent methyltransferases"/>
    <property type="match status" value="1"/>
</dbReference>
<dbReference type="SMART" id="SM00138">
    <property type="entry name" value="MeTrc"/>
    <property type="match status" value="1"/>
</dbReference>
<reference evidence="8 9" key="1">
    <citation type="submission" date="2019-11" db="EMBL/GenBank/DDBJ databases">
        <title>Whole-genome sequence of a Rhodoblastus acidophilus DSM 142.</title>
        <authorList>
            <person name="Kyndt J.A."/>
            <person name="Meyer T.E."/>
        </authorList>
    </citation>
    <scope>NUCLEOTIDE SEQUENCE [LARGE SCALE GENOMIC DNA]</scope>
    <source>
        <strain evidence="8 9">DSM 142</strain>
    </source>
</reference>
<dbReference type="SUPFAM" id="SSF47757">
    <property type="entry name" value="Chemotaxis receptor methyltransferase CheR, N-terminal domain"/>
    <property type="match status" value="1"/>
</dbReference>
<dbReference type="PANTHER" id="PTHR24422:SF10">
    <property type="entry name" value="CHEMOTAXIS PROTEIN METHYLTRANSFERASE 2"/>
    <property type="match status" value="1"/>
</dbReference>
<dbReference type="Pfam" id="PF01739">
    <property type="entry name" value="CheR"/>
    <property type="match status" value="1"/>
</dbReference>
<dbReference type="Gene3D" id="1.10.155.10">
    <property type="entry name" value="Chemotaxis receptor methyltransferase CheR, N-terminal domain"/>
    <property type="match status" value="1"/>
</dbReference>
<dbReference type="InterPro" id="IPR022641">
    <property type="entry name" value="CheR_N"/>
</dbReference>
<evidence type="ECO:0000256" key="2">
    <source>
        <dbReference type="ARBA" id="ARBA00022603"/>
    </source>
</evidence>
<dbReference type="InterPro" id="IPR026024">
    <property type="entry name" value="Chemotaxis_MeTrfase_CheR"/>
</dbReference>
<dbReference type="InterPro" id="IPR022642">
    <property type="entry name" value="CheR_C"/>
</dbReference>
<feature type="binding site" evidence="6">
    <location>
        <position position="126"/>
    </location>
    <ligand>
        <name>S-adenosyl-L-methionine</name>
        <dbReference type="ChEBI" id="CHEBI:59789"/>
    </ligand>
</feature>
<dbReference type="GO" id="GO:0008983">
    <property type="term" value="F:protein-glutamate O-methyltransferase activity"/>
    <property type="evidence" value="ECO:0007669"/>
    <property type="project" value="UniProtKB-EC"/>
</dbReference>
<comment type="catalytic activity">
    <reaction evidence="1 5">
        <text>L-glutamyl-[protein] + S-adenosyl-L-methionine = [protein]-L-glutamate 5-O-methyl ester + S-adenosyl-L-homocysteine</text>
        <dbReference type="Rhea" id="RHEA:24452"/>
        <dbReference type="Rhea" id="RHEA-COMP:10208"/>
        <dbReference type="Rhea" id="RHEA-COMP:10311"/>
        <dbReference type="ChEBI" id="CHEBI:29973"/>
        <dbReference type="ChEBI" id="CHEBI:57856"/>
        <dbReference type="ChEBI" id="CHEBI:59789"/>
        <dbReference type="ChEBI" id="CHEBI:82795"/>
        <dbReference type="EC" id="2.1.1.80"/>
    </reaction>
</comment>
<feature type="binding site" evidence="6">
    <location>
        <begin position="226"/>
        <end position="227"/>
    </location>
    <ligand>
        <name>S-adenosyl-L-methionine</name>
        <dbReference type="ChEBI" id="CHEBI:59789"/>
    </ligand>
</feature>
<keyword evidence="2 5" id="KW-0489">Methyltransferase</keyword>
<dbReference type="InterPro" id="IPR050903">
    <property type="entry name" value="Bact_Chemotaxis_MeTrfase"/>
</dbReference>
<dbReference type="OrthoDB" id="9816309at2"/>